<protein>
    <submittedName>
        <fullName evidence="8">Uncharacterized protein</fullName>
    </submittedName>
</protein>
<dbReference type="InterPro" id="IPR011992">
    <property type="entry name" value="EF-hand-dom_pair"/>
</dbReference>
<keyword evidence="2" id="KW-0547">Nucleotide-binding</keyword>
<dbReference type="GO" id="GO:0005509">
    <property type="term" value="F:calcium ion binding"/>
    <property type="evidence" value="ECO:0007669"/>
    <property type="project" value="InterPro"/>
</dbReference>
<dbReference type="Pfam" id="PF00071">
    <property type="entry name" value="Ras"/>
    <property type="match status" value="1"/>
</dbReference>
<accession>A0A9Q0DH56</accession>
<feature type="active site" evidence="4 5">
    <location>
        <position position="295"/>
    </location>
</feature>
<dbReference type="SMART" id="SM00230">
    <property type="entry name" value="CysPc"/>
    <property type="match status" value="1"/>
</dbReference>
<dbReference type="SUPFAM" id="SSF47473">
    <property type="entry name" value="EF-hand"/>
    <property type="match status" value="1"/>
</dbReference>
<dbReference type="Proteomes" id="UP001148018">
    <property type="component" value="Unassembled WGS sequence"/>
</dbReference>
<dbReference type="PROSITE" id="PS50222">
    <property type="entry name" value="EF_HAND_2"/>
    <property type="match status" value="1"/>
</dbReference>
<dbReference type="EMBL" id="JANIIK010000115">
    <property type="protein sequence ID" value="KAJ3588994.1"/>
    <property type="molecule type" value="Genomic_DNA"/>
</dbReference>
<dbReference type="Pfam" id="PF01067">
    <property type="entry name" value="Calpain_III"/>
    <property type="match status" value="1"/>
</dbReference>
<dbReference type="GO" id="GO:0003924">
    <property type="term" value="F:GTPase activity"/>
    <property type="evidence" value="ECO:0007669"/>
    <property type="project" value="InterPro"/>
</dbReference>
<evidence type="ECO:0000259" key="7">
    <source>
        <dbReference type="PROSITE" id="PS50222"/>
    </source>
</evidence>
<dbReference type="SMART" id="SM00177">
    <property type="entry name" value="ARF"/>
    <property type="match status" value="1"/>
</dbReference>
<dbReference type="Pfam" id="PF00648">
    <property type="entry name" value="Peptidase_C2"/>
    <property type="match status" value="1"/>
</dbReference>
<dbReference type="SMART" id="SM00175">
    <property type="entry name" value="RAB"/>
    <property type="match status" value="1"/>
</dbReference>
<dbReference type="SMART" id="SM00176">
    <property type="entry name" value="RAN"/>
    <property type="match status" value="1"/>
</dbReference>
<dbReference type="SUPFAM" id="SSF52540">
    <property type="entry name" value="P-loop containing nucleoside triphosphate hydrolases"/>
    <property type="match status" value="1"/>
</dbReference>
<dbReference type="GO" id="GO:0006508">
    <property type="term" value="P:proteolysis"/>
    <property type="evidence" value="ECO:0007669"/>
    <property type="project" value="UniProtKB-KW"/>
</dbReference>
<proteinExistence type="inferred from homology"/>
<sequence>MPEYCTSIINLRYKDGSVGTASNPEMFNRQSFEKLKRDSLRRGSLFVDHTFPPDRNSLGEVPTMQQWQQQQVKWQRPADVKRLMGLESEASFLVDGASRLDFGQGLIANCWFLAAIGSLTLHKELLVQVVPHNQSFEDYAGIFHFRFWTFGRWVDVVIDDFLPTFQNQLLSVKSKSVNEFWVPLLEKAYAKLCGSYADMHAGNPSEAFKDFCGGVFMNYELKNKHDYDHDDELWGCLSRASDCKSMIGCGTFAAGGVATNTLSKTGLVDWHAYSVTGVTEVTHRGSTVRLVRLLNPWGRQEWSGKWSDKSELWNEVSFEDRENLVKQDDGEFWMQLEDYCHNFNYIAICCENPNFMDGDLTCQWKCMSYNGRWIAGKSAGGGPWESTFHMNPQFRINVSSVNGENMDNNNLLLSLMQKTVQNRNNASKNTMGFSIYKLPESTNAGKVDPRHLRNNLVRQSYFTTDREVMELIKVEPGEYVVIPHHQYSNCSGDFLLTVYTKAASEDLGITQLQRLLNETLLDGKTNGFDLTTCRSLVAFSNPRGTSGKIDFPLFAKLWEECIGYKELFHQCDADRSGALSLSETVNAAHSIGIAVGSHTIRMLSFRYSGFNNQVPLEGFVALMLQLDSNNSRDVYEFEYYENDIDDSMGSSANQVIFTSNYNIAKVIVVGDVAVGKTCLISRFCKAAFDKNYRATIGVDFEMERFEVLGVPFSLQIWDTAGQERFKCIASTYYRGAQAIIVVFDLSSVDSLAHARQWLEEAMKENDPSSVLLFLVGTKKDISSADQLEDMEQEAVKLSEELKAEYWAVSSKSGDGINNFFFRMVSLTFEANVLAQLEKSGGRQASDIIKLTRESTEGKHKSTNGKDTCC</sequence>
<dbReference type="AlphaFoldDB" id="A0A9Q0DH56"/>
<dbReference type="PANTHER" id="PTHR10183:SF302">
    <property type="entry name" value="CALPAIN-14"/>
    <property type="match status" value="1"/>
</dbReference>
<dbReference type="SMART" id="SM00720">
    <property type="entry name" value="calpain_III"/>
    <property type="match status" value="1"/>
</dbReference>
<keyword evidence="3 5" id="KW-0788">Thiol protease</keyword>
<evidence type="ECO:0000259" key="6">
    <source>
        <dbReference type="PROSITE" id="PS50203"/>
    </source>
</evidence>
<evidence type="ECO:0000256" key="5">
    <source>
        <dbReference type="PROSITE-ProRule" id="PRU00239"/>
    </source>
</evidence>
<dbReference type="PROSITE" id="PS50203">
    <property type="entry name" value="CALPAIN_CAT"/>
    <property type="match status" value="1"/>
</dbReference>
<evidence type="ECO:0000313" key="8">
    <source>
        <dbReference type="EMBL" id="KAJ3588994.1"/>
    </source>
</evidence>
<dbReference type="InterPro" id="IPR022684">
    <property type="entry name" value="Calpain_cysteine_protease"/>
</dbReference>
<dbReference type="PROSITE" id="PS51420">
    <property type="entry name" value="RHO"/>
    <property type="match status" value="1"/>
</dbReference>
<feature type="domain" description="EF-hand" evidence="7">
    <location>
        <begin position="559"/>
        <end position="594"/>
    </location>
</feature>
<comment type="caution">
    <text evidence="8">The sequence shown here is derived from an EMBL/GenBank/DDBJ whole genome shotgun (WGS) entry which is preliminary data.</text>
</comment>
<evidence type="ECO:0000256" key="2">
    <source>
        <dbReference type="ARBA" id="ARBA00022741"/>
    </source>
</evidence>
<dbReference type="FunFam" id="3.90.70.10:FF:000054">
    <property type="entry name" value="Calpain 14"/>
    <property type="match status" value="1"/>
</dbReference>
<evidence type="ECO:0000256" key="3">
    <source>
        <dbReference type="ARBA" id="ARBA00022807"/>
    </source>
</evidence>
<comment type="similarity">
    <text evidence="1">Belongs to the peptidase C2 family.</text>
</comment>
<dbReference type="InterPro" id="IPR027417">
    <property type="entry name" value="P-loop_NTPase"/>
</dbReference>
<dbReference type="PRINTS" id="PR00704">
    <property type="entry name" value="CALPAIN"/>
</dbReference>
<dbReference type="SMART" id="SM00173">
    <property type="entry name" value="RAS"/>
    <property type="match status" value="1"/>
</dbReference>
<dbReference type="InterPro" id="IPR038765">
    <property type="entry name" value="Papain-like_cys_pep_sf"/>
</dbReference>
<dbReference type="InterPro" id="IPR002048">
    <property type="entry name" value="EF_hand_dom"/>
</dbReference>
<dbReference type="InterPro" id="IPR001806">
    <property type="entry name" value="Small_GTPase"/>
</dbReference>
<dbReference type="Gene3D" id="1.10.238.10">
    <property type="entry name" value="EF-hand"/>
    <property type="match status" value="1"/>
</dbReference>
<dbReference type="SUPFAM" id="SSF49758">
    <property type="entry name" value="Calpain large subunit, middle domain (domain III)"/>
    <property type="match status" value="1"/>
</dbReference>
<feature type="active site" evidence="4 5">
    <location>
        <position position="110"/>
    </location>
</feature>
<keyword evidence="9" id="KW-1185">Reference proteome</keyword>
<evidence type="ECO:0000256" key="4">
    <source>
        <dbReference type="PIRSR" id="PIRSR622684-1"/>
    </source>
</evidence>
<evidence type="ECO:0000256" key="1">
    <source>
        <dbReference type="ARBA" id="ARBA00007623"/>
    </source>
</evidence>
<dbReference type="OrthoDB" id="424753at2759"/>
<dbReference type="InterPro" id="IPR036213">
    <property type="entry name" value="Calpain_III_sf"/>
</dbReference>
<dbReference type="InterPro" id="IPR001300">
    <property type="entry name" value="Peptidase_C2_calpain_cat"/>
</dbReference>
<dbReference type="CDD" id="cd00044">
    <property type="entry name" value="CysPc"/>
    <property type="match status" value="1"/>
</dbReference>
<dbReference type="NCBIfam" id="TIGR00231">
    <property type="entry name" value="small_GTP"/>
    <property type="match status" value="1"/>
</dbReference>
<gene>
    <name evidence="8" type="ORF">NHX12_009844</name>
</gene>
<dbReference type="InterPro" id="IPR022682">
    <property type="entry name" value="Calpain_domain_III"/>
</dbReference>
<dbReference type="Gene3D" id="2.60.120.380">
    <property type="match status" value="1"/>
</dbReference>
<feature type="active site" evidence="4 5">
    <location>
        <position position="271"/>
    </location>
</feature>
<evidence type="ECO:0000313" key="9">
    <source>
        <dbReference type="Proteomes" id="UP001148018"/>
    </source>
</evidence>
<keyword evidence="5" id="KW-0645">Protease</keyword>
<dbReference type="Gene3D" id="3.40.50.300">
    <property type="entry name" value="P-loop containing nucleotide triphosphate hydrolases"/>
    <property type="match status" value="1"/>
</dbReference>
<dbReference type="PROSITE" id="PS51421">
    <property type="entry name" value="RAS"/>
    <property type="match status" value="1"/>
</dbReference>
<reference evidence="8" key="1">
    <citation type="submission" date="2022-07" db="EMBL/GenBank/DDBJ databases">
        <title>Chromosome-level genome of Muraenolepis orangiensis.</title>
        <authorList>
            <person name="Kim J."/>
        </authorList>
    </citation>
    <scope>NUCLEOTIDE SEQUENCE</scope>
    <source>
        <strain evidence="8">KU_S4_2022</strain>
        <tissue evidence="8">Muscle</tissue>
    </source>
</reference>
<keyword evidence="5" id="KW-0378">Hydrolase</keyword>
<dbReference type="GO" id="GO:0005525">
    <property type="term" value="F:GTP binding"/>
    <property type="evidence" value="ECO:0007669"/>
    <property type="project" value="InterPro"/>
</dbReference>
<dbReference type="PANTHER" id="PTHR10183">
    <property type="entry name" value="CALPAIN"/>
    <property type="match status" value="1"/>
</dbReference>
<feature type="domain" description="Calpain catalytic" evidence="6">
    <location>
        <begin position="45"/>
        <end position="352"/>
    </location>
</feature>
<name>A0A9Q0DH56_9TELE</name>
<dbReference type="InterPro" id="IPR005225">
    <property type="entry name" value="Small_GTP-bd"/>
</dbReference>
<dbReference type="Gene3D" id="3.90.70.10">
    <property type="entry name" value="Cysteine proteinases"/>
    <property type="match status" value="1"/>
</dbReference>
<dbReference type="GO" id="GO:0004198">
    <property type="term" value="F:calcium-dependent cysteine-type endopeptidase activity"/>
    <property type="evidence" value="ECO:0007669"/>
    <property type="project" value="InterPro"/>
</dbReference>
<dbReference type="GO" id="GO:0005737">
    <property type="term" value="C:cytoplasm"/>
    <property type="evidence" value="ECO:0007669"/>
    <property type="project" value="TreeGrafter"/>
</dbReference>
<dbReference type="FunFam" id="3.40.50.300:FF:003034">
    <property type="entry name" value="RAB34, member RAS oncogene family b"/>
    <property type="match status" value="1"/>
</dbReference>
<dbReference type="PROSITE" id="PS51419">
    <property type="entry name" value="RAB"/>
    <property type="match status" value="1"/>
</dbReference>
<dbReference type="SUPFAM" id="SSF54001">
    <property type="entry name" value="Cysteine proteinases"/>
    <property type="match status" value="1"/>
</dbReference>
<dbReference type="InterPro" id="IPR022683">
    <property type="entry name" value="Calpain_III"/>
</dbReference>
<organism evidence="8 9">
    <name type="scientific">Muraenolepis orangiensis</name>
    <name type="common">Patagonian moray cod</name>
    <dbReference type="NCBI Taxonomy" id="630683"/>
    <lineage>
        <taxon>Eukaryota</taxon>
        <taxon>Metazoa</taxon>
        <taxon>Chordata</taxon>
        <taxon>Craniata</taxon>
        <taxon>Vertebrata</taxon>
        <taxon>Euteleostomi</taxon>
        <taxon>Actinopterygii</taxon>
        <taxon>Neopterygii</taxon>
        <taxon>Teleostei</taxon>
        <taxon>Neoteleostei</taxon>
        <taxon>Acanthomorphata</taxon>
        <taxon>Zeiogadaria</taxon>
        <taxon>Gadariae</taxon>
        <taxon>Gadiformes</taxon>
        <taxon>Muraenolepidoidei</taxon>
        <taxon>Muraenolepididae</taxon>
        <taxon>Muraenolepis</taxon>
    </lineage>
</organism>
<dbReference type="SMART" id="SM00174">
    <property type="entry name" value="RHO"/>
    <property type="match status" value="1"/>
</dbReference>